<evidence type="ECO:0000313" key="2">
    <source>
        <dbReference type="Proteomes" id="UP000186817"/>
    </source>
</evidence>
<keyword evidence="2" id="KW-1185">Reference proteome</keyword>
<proteinExistence type="predicted"/>
<protein>
    <submittedName>
        <fullName evidence="1">Uncharacterized protein</fullName>
    </submittedName>
</protein>
<sequence>MSLCPRFDVAKATATDRPDMEKVALERWRLCFAKAMEEAVATAGPGGSEAVEAYADFNGSHSPIWF</sequence>
<gene>
    <name evidence="1" type="ORF">AK812_SmicGene45684</name>
</gene>
<dbReference type="Proteomes" id="UP000186817">
    <property type="component" value="Unassembled WGS sequence"/>
</dbReference>
<reference evidence="1 2" key="1">
    <citation type="submission" date="2016-02" db="EMBL/GenBank/DDBJ databases">
        <title>Genome analysis of coral dinoflagellate symbionts highlights evolutionary adaptations to a symbiotic lifestyle.</title>
        <authorList>
            <person name="Aranda M."/>
            <person name="Li Y."/>
            <person name="Liew Y.J."/>
            <person name="Baumgarten S."/>
            <person name="Simakov O."/>
            <person name="Wilson M."/>
            <person name="Piel J."/>
            <person name="Ashoor H."/>
            <person name="Bougouffa S."/>
            <person name="Bajic V.B."/>
            <person name="Ryu T."/>
            <person name="Ravasi T."/>
            <person name="Bayer T."/>
            <person name="Micklem G."/>
            <person name="Kim H."/>
            <person name="Bhak J."/>
            <person name="Lajeunesse T.C."/>
            <person name="Voolstra C.R."/>
        </authorList>
    </citation>
    <scope>NUCLEOTIDE SEQUENCE [LARGE SCALE GENOMIC DNA]</scope>
    <source>
        <strain evidence="1 2">CCMP2467</strain>
    </source>
</reference>
<accession>A0A1Q9BVG4</accession>
<name>A0A1Q9BVG4_SYMMI</name>
<evidence type="ECO:0000313" key="1">
    <source>
        <dbReference type="EMBL" id="OLP74703.1"/>
    </source>
</evidence>
<comment type="caution">
    <text evidence="1">The sequence shown here is derived from an EMBL/GenBank/DDBJ whole genome shotgun (WGS) entry which is preliminary data.</text>
</comment>
<organism evidence="1 2">
    <name type="scientific">Symbiodinium microadriaticum</name>
    <name type="common">Dinoflagellate</name>
    <name type="synonym">Zooxanthella microadriatica</name>
    <dbReference type="NCBI Taxonomy" id="2951"/>
    <lineage>
        <taxon>Eukaryota</taxon>
        <taxon>Sar</taxon>
        <taxon>Alveolata</taxon>
        <taxon>Dinophyceae</taxon>
        <taxon>Suessiales</taxon>
        <taxon>Symbiodiniaceae</taxon>
        <taxon>Symbiodinium</taxon>
    </lineage>
</organism>
<dbReference type="AlphaFoldDB" id="A0A1Q9BVG4"/>
<dbReference type="EMBL" id="LSRX01003325">
    <property type="protein sequence ID" value="OLP74703.1"/>
    <property type="molecule type" value="Genomic_DNA"/>
</dbReference>